<keyword evidence="1" id="KW-0032">Aminotransferase</keyword>
<dbReference type="Gene3D" id="3.90.1150.10">
    <property type="entry name" value="Aspartate Aminotransferase, domain 1"/>
    <property type="match status" value="1"/>
</dbReference>
<feature type="non-terminal residue" evidence="1">
    <location>
        <position position="78"/>
    </location>
</feature>
<name>A0A3G5AF21_9VIRU</name>
<sequence>MQASIGIDALDKLEEWINIRRTNAGIFNSIFEDLPLLRLTIPSNINDKIYHSYYKYYCFIQPKYLVDGITRNDIILEL</sequence>
<gene>
    <name evidence="1" type="ORF">Satyrvirus45_4</name>
</gene>
<protein>
    <submittedName>
        <fullName evidence="1">Aminotransferase</fullName>
    </submittedName>
</protein>
<dbReference type="Pfam" id="PF01041">
    <property type="entry name" value="DegT_DnrJ_EryC1"/>
    <property type="match status" value="1"/>
</dbReference>
<dbReference type="SUPFAM" id="SSF53383">
    <property type="entry name" value="PLP-dependent transferases"/>
    <property type="match status" value="1"/>
</dbReference>
<keyword evidence="1" id="KW-0808">Transferase</keyword>
<dbReference type="InterPro" id="IPR015422">
    <property type="entry name" value="PyrdxlP-dep_Trfase_small"/>
</dbReference>
<proteinExistence type="predicted"/>
<evidence type="ECO:0000313" key="1">
    <source>
        <dbReference type="EMBL" id="AYV85816.1"/>
    </source>
</evidence>
<dbReference type="InterPro" id="IPR000653">
    <property type="entry name" value="DegT/StrS_aminotransferase"/>
</dbReference>
<dbReference type="EMBL" id="MK072481">
    <property type="protein sequence ID" value="AYV85816.1"/>
    <property type="molecule type" value="Genomic_DNA"/>
</dbReference>
<dbReference type="GO" id="GO:0008483">
    <property type="term" value="F:transaminase activity"/>
    <property type="evidence" value="ECO:0007669"/>
    <property type="project" value="UniProtKB-KW"/>
</dbReference>
<organism evidence="1">
    <name type="scientific">Satyrvirus sp</name>
    <dbReference type="NCBI Taxonomy" id="2487771"/>
    <lineage>
        <taxon>Viruses</taxon>
        <taxon>Varidnaviria</taxon>
        <taxon>Bamfordvirae</taxon>
        <taxon>Nucleocytoviricota</taxon>
        <taxon>Megaviricetes</taxon>
        <taxon>Imitervirales</taxon>
        <taxon>Mimiviridae</taxon>
        <taxon>Megamimivirinae</taxon>
    </lineage>
</organism>
<reference evidence="1" key="1">
    <citation type="submission" date="2018-10" db="EMBL/GenBank/DDBJ databases">
        <title>Hidden diversity of soil giant viruses.</title>
        <authorList>
            <person name="Schulz F."/>
            <person name="Alteio L."/>
            <person name="Goudeau D."/>
            <person name="Ryan E.M."/>
            <person name="Malmstrom R.R."/>
            <person name="Blanchard J."/>
            <person name="Woyke T."/>
        </authorList>
    </citation>
    <scope>NUCLEOTIDE SEQUENCE</scope>
    <source>
        <strain evidence="1">SAV1</strain>
    </source>
</reference>
<dbReference type="InterPro" id="IPR015424">
    <property type="entry name" value="PyrdxlP-dep_Trfase"/>
</dbReference>
<accession>A0A3G5AF21</accession>